<dbReference type="AlphaFoldDB" id="A0A9P6NMS9"/>
<proteinExistence type="predicted"/>
<comment type="caution">
    <text evidence="1">The sequence shown here is derived from an EMBL/GenBank/DDBJ whole genome shotgun (WGS) entry which is preliminary data.</text>
</comment>
<evidence type="ECO:0000313" key="2">
    <source>
        <dbReference type="Proteomes" id="UP000886653"/>
    </source>
</evidence>
<protein>
    <submittedName>
        <fullName evidence="1">Uncharacterized protein</fullName>
    </submittedName>
</protein>
<name>A0A9P6NMS9_9BASI</name>
<organism evidence="1 2">
    <name type="scientific">Cronartium quercuum f. sp. fusiforme G11</name>
    <dbReference type="NCBI Taxonomy" id="708437"/>
    <lineage>
        <taxon>Eukaryota</taxon>
        <taxon>Fungi</taxon>
        <taxon>Dikarya</taxon>
        <taxon>Basidiomycota</taxon>
        <taxon>Pucciniomycotina</taxon>
        <taxon>Pucciniomycetes</taxon>
        <taxon>Pucciniales</taxon>
        <taxon>Coleosporiaceae</taxon>
        <taxon>Cronartium</taxon>
    </lineage>
</organism>
<feature type="non-terminal residue" evidence="1">
    <location>
        <position position="201"/>
    </location>
</feature>
<dbReference type="EMBL" id="MU167262">
    <property type="protein sequence ID" value="KAG0146326.1"/>
    <property type="molecule type" value="Genomic_DNA"/>
</dbReference>
<keyword evidence="2" id="KW-1185">Reference proteome</keyword>
<gene>
    <name evidence="1" type="ORF">CROQUDRAFT_33227</name>
</gene>
<reference evidence="1" key="1">
    <citation type="submission" date="2013-11" db="EMBL/GenBank/DDBJ databases">
        <title>Genome sequence of the fusiform rust pathogen reveals effectors for host alternation and coevolution with pine.</title>
        <authorList>
            <consortium name="DOE Joint Genome Institute"/>
            <person name="Smith K."/>
            <person name="Pendleton A."/>
            <person name="Kubisiak T."/>
            <person name="Anderson C."/>
            <person name="Salamov A."/>
            <person name="Aerts A."/>
            <person name="Riley R."/>
            <person name="Clum A."/>
            <person name="Lindquist E."/>
            <person name="Ence D."/>
            <person name="Campbell M."/>
            <person name="Kronenberg Z."/>
            <person name="Feau N."/>
            <person name="Dhillon B."/>
            <person name="Hamelin R."/>
            <person name="Burleigh J."/>
            <person name="Smith J."/>
            <person name="Yandell M."/>
            <person name="Nelson C."/>
            <person name="Grigoriev I."/>
            <person name="Davis J."/>
        </authorList>
    </citation>
    <scope>NUCLEOTIDE SEQUENCE</scope>
    <source>
        <strain evidence="1">G11</strain>
    </source>
</reference>
<sequence>MDAPYRSIDFFMKMPAMIKNSGVILDAAGEEFISWKARLCDTIDYVMAIDDYLATERLPGEEWYDGVIRSMILCSVNKSFILQLDRTWSAKKTFDYIQSMFHFPSRMTHVTTWNDLLATRFEPGDLLNNYLTTIRSKIDELDWTSFEWMKDSILRLAMQLGLPKGGDMSFSNVNMVLDARLRNAPSIKVTACETEEVIRAE</sequence>
<accession>A0A9P6NMS9</accession>
<evidence type="ECO:0000313" key="1">
    <source>
        <dbReference type="EMBL" id="KAG0146326.1"/>
    </source>
</evidence>
<dbReference type="Proteomes" id="UP000886653">
    <property type="component" value="Unassembled WGS sequence"/>
</dbReference>